<proteinExistence type="predicted"/>
<name>A0A9X0CQG8_9CNID</name>
<evidence type="ECO:0000313" key="3">
    <source>
        <dbReference type="EMBL" id="KAJ7369779.1"/>
    </source>
</evidence>
<evidence type="ECO:0000313" key="4">
    <source>
        <dbReference type="Proteomes" id="UP001163046"/>
    </source>
</evidence>
<dbReference type="InterPro" id="IPR004993">
    <property type="entry name" value="GH3"/>
</dbReference>
<feature type="domain" description="GH3 C-terminal" evidence="2">
    <location>
        <begin position="160"/>
        <end position="247"/>
    </location>
</feature>
<evidence type="ECO:0008006" key="5">
    <source>
        <dbReference type="Google" id="ProtNLM"/>
    </source>
</evidence>
<dbReference type="PANTHER" id="PTHR31901:SF9">
    <property type="entry name" value="GH3 DOMAIN-CONTAINING PROTEIN"/>
    <property type="match status" value="1"/>
</dbReference>
<dbReference type="EMBL" id="MU826886">
    <property type="protein sequence ID" value="KAJ7369779.1"/>
    <property type="molecule type" value="Genomic_DNA"/>
</dbReference>
<dbReference type="InterPro" id="IPR055378">
    <property type="entry name" value="GH3_C"/>
</dbReference>
<accession>A0A9X0CQG8</accession>
<dbReference type="Pfam" id="PF23572">
    <property type="entry name" value="GH3_C"/>
    <property type="match status" value="1"/>
</dbReference>
<dbReference type="Pfam" id="PF23571">
    <property type="entry name" value="GH3_M"/>
    <property type="match status" value="1"/>
</dbReference>
<feature type="domain" description="GH3 middle" evidence="1">
    <location>
        <begin position="14"/>
        <end position="86"/>
    </location>
</feature>
<protein>
    <recommendedName>
        <fullName evidence="5">GH3 domain-containing protein</fullName>
    </recommendedName>
</protein>
<dbReference type="GO" id="GO:0016881">
    <property type="term" value="F:acid-amino acid ligase activity"/>
    <property type="evidence" value="ECO:0007669"/>
    <property type="project" value="TreeGrafter"/>
</dbReference>
<evidence type="ECO:0000259" key="1">
    <source>
        <dbReference type="Pfam" id="PF23571"/>
    </source>
</evidence>
<dbReference type="AlphaFoldDB" id="A0A9X0CQG8"/>
<reference evidence="3" key="1">
    <citation type="submission" date="2023-01" db="EMBL/GenBank/DDBJ databases">
        <title>Genome assembly of the deep-sea coral Lophelia pertusa.</title>
        <authorList>
            <person name="Herrera S."/>
            <person name="Cordes E."/>
        </authorList>
    </citation>
    <scope>NUCLEOTIDE SEQUENCE</scope>
    <source>
        <strain evidence="3">USNM1676648</strain>
        <tissue evidence="3">Polyp</tissue>
    </source>
</reference>
<evidence type="ECO:0000259" key="2">
    <source>
        <dbReference type="Pfam" id="PF23572"/>
    </source>
</evidence>
<keyword evidence="4" id="KW-1185">Reference proteome</keyword>
<dbReference type="OrthoDB" id="10004661at2759"/>
<gene>
    <name evidence="3" type="ORF">OS493_036422</name>
</gene>
<dbReference type="Proteomes" id="UP001163046">
    <property type="component" value="Unassembled WGS sequence"/>
</dbReference>
<comment type="caution">
    <text evidence="3">The sequence shown here is derived from an EMBL/GenBank/DDBJ whole genome shotgun (WGS) entry which is preliminary data.</text>
</comment>
<dbReference type="InterPro" id="IPR055377">
    <property type="entry name" value="GH3_M"/>
</dbReference>
<organism evidence="3 4">
    <name type="scientific">Desmophyllum pertusum</name>
    <dbReference type="NCBI Taxonomy" id="174260"/>
    <lineage>
        <taxon>Eukaryota</taxon>
        <taxon>Metazoa</taxon>
        <taxon>Cnidaria</taxon>
        <taxon>Anthozoa</taxon>
        <taxon>Hexacorallia</taxon>
        <taxon>Scleractinia</taxon>
        <taxon>Caryophylliina</taxon>
        <taxon>Caryophylliidae</taxon>
        <taxon>Desmophyllum</taxon>
    </lineage>
</organism>
<dbReference type="GO" id="GO:0005737">
    <property type="term" value="C:cytoplasm"/>
    <property type="evidence" value="ECO:0007669"/>
    <property type="project" value="TreeGrafter"/>
</dbReference>
<dbReference type="PANTHER" id="PTHR31901">
    <property type="entry name" value="GH3 DOMAIN-CONTAINING PROTEIN"/>
    <property type="match status" value="1"/>
</dbReference>
<sequence length="262" mass="30321">MGVNLWPLETKPCYLLVPRSMFFEFIPLDHSHEEQPKTLFGEEVEVDRLYELVVTTLGGLYRYRIGDVVKVIRFHNSCPVIEFQYRQGQLLNMRSEKTTETMIYEALTTVLRSKGERFRLVDYTCAESILLDFIPNSRNMISKRNHSNDGNRGNHTGFRGIKPFYVIFLELSGLTRDKNGMLSQELDEALCKVNPFYLIRRENGGCIDKLKVCLVEPGTFQKFREFLLHVTPTAVNQLKIPRKLTSKEQLLFFVKNLATDGA</sequence>